<keyword evidence="3" id="KW-1185">Reference proteome</keyword>
<dbReference type="RefSeq" id="WP_320424525.1">
    <property type="nucleotide sequence ID" value="NZ_JAXCLA010000006.1"/>
</dbReference>
<name>A0ABU5DLM2_9BURK</name>
<proteinExistence type="predicted"/>
<sequence length="247" mass="26550">MPAIPAALVLGVLALQPTLGTAAPIPVTLRLCVSGQATTPEGVGVFHQRVLTAARDVALNIEHYVAPRARCLQDTRMGTADALIGVFTPERQAWLAYPLRQGQPVAEQGVGSIQVRIYRRAGTRVEWDGTALSGLEEQPLGLKFGSSYGADVAKLGVPLDDRAKTDEQLIAKLLYGRVGAILLTDEAVQDLAKIAPGKIEALARTYSTMPLYLAVSTAFEREHRVLVRQLWTNLANGAERKPPPAGR</sequence>
<dbReference type="EMBL" id="JAXCLA010000006">
    <property type="protein sequence ID" value="MDY0746580.1"/>
    <property type="molecule type" value="Genomic_DNA"/>
</dbReference>
<comment type="caution">
    <text evidence="2">The sequence shown here is derived from an EMBL/GenBank/DDBJ whole genome shotgun (WGS) entry which is preliminary data.</text>
</comment>
<dbReference type="Proteomes" id="UP001285263">
    <property type="component" value="Unassembled WGS sequence"/>
</dbReference>
<evidence type="ECO:0000313" key="3">
    <source>
        <dbReference type="Proteomes" id="UP001285263"/>
    </source>
</evidence>
<evidence type="ECO:0008006" key="4">
    <source>
        <dbReference type="Google" id="ProtNLM"/>
    </source>
</evidence>
<feature type="signal peptide" evidence="1">
    <location>
        <begin position="1"/>
        <end position="22"/>
    </location>
</feature>
<protein>
    <recommendedName>
        <fullName evidence="4">Solute-binding protein family 3/N-terminal domain-containing protein</fullName>
    </recommendedName>
</protein>
<reference evidence="2 3" key="1">
    <citation type="submission" date="2023-11" db="EMBL/GenBank/DDBJ databases">
        <title>Paucibacter sp. nov., isolated from fresh soil in Korea.</title>
        <authorList>
            <person name="Le N.T.T."/>
        </authorList>
    </citation>
    <scope>NUCLEOTIDE SEQUENCE [LARGE SCALE GENOMIC DNA]</scope>
    <source>
        <strain evidence="2 3">R3-3</strain>
    </source>
</reference>
<accession>A0ABU5DLM2</accession>
<keyword evidence="1" id="KW-0732">Signal</keyword>
<evidence type="ECO:0000256" key="1">
    <source>
        <dbReference type="SAM" id="SignalP"/>
    </source>
</evidence>
<feature type="chain" id="PRO_5047534402" description="Solute-binding protein family 3/N-terminal domain-containing protein" evidence="1">
    <location>
        <begin position="23"/>
        <end position="247"/>
    </location>
</feature>
<dbReference type="SUPFAM" id="SSF53850">
    <property type="entry name" value="Periplasmic binding protein-like II"/>
    <property type="match status" value="1"/>
</dbReference>
<organism evidence="2 3">
    <name type="scientific">Roseateles agri</name>
    <dbReference type="NCBI Taxonomy" id="3098619"/>
    <lineage>
        <taxon>Bacteria</taxon>
        <taxon>Pseudomonadati</taxon>
        <taxon>Pseudomonadota</taxon>
        <taxon>Betaproteobacteria</taxon>
        <taxon>Burkholderiales</taxon>
        <taxon>Sphaerotilaceae</taxon>
        <taxon>Roseateles</taxon>
    </lineage>
</organism>
<evidence type="ECO:0000313" key="2">
    <source>
        <dbReference type="EMBL" id="MDY0746580.1"/>
    </source>
</evidence>
<gene>
    <name evidence="2" type="ORF">SNE35_18855</name>
</gene>